<gene>
    <name evidence="2" type="ORF">RIMI_LOCUS3483133</name>
</gene>
<evidence type="ECO:0000259" key="1">
    <source>
        <dbReference type="Pfam" id="PF10350"/>
    </source>
</evidence>
<accession>A0ABN9KYE1</accession>
<feature type="domain" description="DUF2428" evidence="1">
    <location>
        <begin position="102"/>
        <end position="234"/>
    </location>
</feature>
<dbReference type="PANTHER" id="PTHR14387:SF0">
    <property type="entry name" value="DUF2428 DOMAIN-CONTAINING PROTEIN"/>
    <property type="match status" value="1"/>
</dbReference>
<reference evidence="2" key="1">
    <citation type="submission" date="2023-07" db="EMBL/GenBank/DDBJ databases">
        <authorList>
            <person name="Stuckert A."/>
        </authorList>
    </citation>
    <scope>NUCLEOTIDE SEQUENCE</scope>
</reference>
<protein>
    <recommendedName>
        <fullName evidence="1">DUF2428 domain-containing protein</fullName>
    </recommendedName>
</protein>
<dbReference type="InterPro" id="IPR051954">
    <property type="entry name" value="tRNA_methyltransferase_THADA"/>
</dbReference>
<name>A0ABN9KYE1_9NEOB</name>
<dbReference type="EMBL" id="CAUEEQ010005247">
    <property type="protein sequence ID" value="CAJ0928495.1"/>
    <property type="molecule type" value="Genomic_DNA"/>
</dbReference>
<sequence>MELHRNKEQVTIESVGGLSDGEVSMYGVSVWSIYGAIRSICEAPEGLTPYRHRTYYTVRCWLPCFDAGLRGVLSALRVCLLDVSSMSKFILQADQATSWHCFLQNLVSLLQEIASFFLGILHKAWKEEPSDQLYVYRCLPYTEVAAPSFQDMGKAVSVLIAHDRGLQEAQEDLLISEEHSLIMTCCWVSLKEIGMFLGPLIEKLIATPTPIISDAAVEASMAAYHDIFMRCRHWVSLKA</sequence>
<organism evidence="2 3">
    <name type="scientific">Ranitomeya imitator</name>
    <name type="common">mimic poison frog</name>
    <dbReference type="NCBI Taxonomy" id="111125"/>
    <lineage>
        <taxon>Eukaryota</taxon>
        <taxon>Metazoa</taxon>
        <taxon>Chordata</taxon>
        <taxon>Craniata</taxon>
        <taxon>Vertebrata</taxon>
        <taxon>Euteleostomi</taxon>
        <taxon>Amphibia</taxon>
        <taxon>Batrachia</taxon>
        <taxon>Anura</taxon>
        <taxon>Neobatrachia</taxon>
        <taxon>Hyloidea</taxon>
        <taxon>Dendrobatidae</taxon>
        <taxon>Dendrobatinae</taxon>
        <taxon>Ranitomeya</taxon>
    </lineage>
</organism>
<keyword evidence="3" id="KW-1185">Reference proteome</keyword>
<evidence type="ECO:0000313" key="3">
    <source>
        <dbReference type="Proteomes" id="UP001176940"/>
    </source>
</evidence>
<dbReference type="Pfam" id="PF10350">
    <property type="entry name" value="DUF2428"/>
    <property type="match status" value="1"/>
</dbReference>
<dbReference type="PANTHER" id="PTHR14387">
    <property type="entry name" value="THADA/DEATH RECEPTOR INTERACTING PROTEIN"/>
    <property type="match status" value="1"/>
</dbReference>
<comment type="caution">
    <text evidence="2">The sequence shown here is derived from an EMBL/GenBank/DDBJ whole genome shotgun (WGS) entry which is preliminary data.</text>
</comment>
<dbReference type="InterPro" id="IPR019442">
    <property type="entry name" value="THADA/TRM732_DUF2428"/>
</dbReference>
<evidence type="ECO:0000313" key="2">
    <source>
        <dbReference type="EMBL" id="CAJ0928495.1"/>
    </source>
</evidence>
<proteinExistence type="predicted"/>
<dbReference type="Proteomes" id="UP001176940">
    <property type="component" value="Unassembled WGS sequence"/>
</dbReference>